<feature type="transmembrane region" description="Helical" evidence="1">
    <location>
        <begin position="85"/>
        <end position="105"/>
    </location>
</feature>
<keyword evidence="1" id="KW-0812">Transmembrane</keyword>
<sequence>MILFMYLSTCSMYVHIFILYIITSNILLFFSDYLSVSILRYKTHVFLLLLHCFTMQITCGYFCYTCSFDTPIVQLFPLSTLHFDIFLLCSFVLPVFIVTVIMLSFKNVIHHWIEKGVITCVLSVLIIYAGSVMTFFGSNFFLWSFPEDIEYNYVSIAVPSLIWLALCFFMMACILARDKFYRKHMQSYFFWCTRRGLLLLVLIGAFDSLTGLTGMYATPHVPQVLQSALVATGPVWTYILALVIFPSSQTRLHPLLFVVLALICGGVVLALLPQVLDTNSGKSYFSAPWTIIYLLATVLFPLYNVLQGRFINDFEGACDEFTLRMIMLTVETFIQLFLTIGYFPVDFSPFFGSSSSAAESWRNFVASLDWIGSSKRTAGFLLLHVFGFWIRHVAFAYLNGISPTLASVANLLSQPINTFFLLVIPSWNVYGSTLDYRFTLGCFLCLLFAMLLYTWWHVRHAPGTKRFTGHEHEDGEEMEDTKKFYSKQIVAAIGDEPLEEFDALDLDVEKHIPSRHFMLH</sequence>
<feature type="transmembrane region" description="Helical" evidence="1">
    <location>
        <begin position="436"/>
        <end position="456"/>
    </location>
</feature>
<evidence type="ECO:0000313" key="3">
    <source>
        <dbReference type="Proteomes" id="UP000015354"/>
    </source>
</evidence>
<dbReference type="PANTHER" id="PTHR42253:SF1">
    <property type="entry name" value="TRANSMEMBRANE PROTEIN"/>
    <property type="match status" value="1"/>
</dbReference>
<feature type="transmembrane region" description="Helical" evidence="1">
    <location>
        <begin position="326"/>
        <end position="345"/>
    </location>
</feature>
<feature type="transmembrane region" description="Helical" evidence="1">
    <location>
        <begin position="284"/>
        <end position="306"/>
    </location>
</feature>
<evidence type="ECO:0000256" key="1">
    <source>
        <dbReference type="SAM" id="Phobius"/>
    </source>
</evidence>
<feature type="transmembrane region" description="Helical" evidence="1">
    <location>
        <begin position="405"/>
        <end position="424"/>
    </location>
</feature>
<dbReference type="AlphaFoldDB" id="S9V8K9"/>
<accession>S9V8K9</accession>
<keyword evidence="3" id="KW-1185">Reference proteome</keyword>
<feature type="transmembrane region" description="Helical" evidence="1">
    <location>
        <begin position="117"/>
        <end position="141"/>
    </location>
</feature>
<feature type="transmembrane region" description="Helical" evidence="1">
    <location>
        <begin position="45"/>
        <end position="65"/>
    </location>
</feature>
<dbReference type="EMBL" id="ATMH01000189">
    <property type="protein sequence ID" value="EPY37108.1"/>
    <property type="molecule type" value="Genomic_DNA"/>
</dbReference>
<feature type="transmembrane region" description="Helical" evidence="1">
    <location>
        <begin position="12"/>
        <end position="33"/>
    </location>
</feature>
<feature type="transmembrane region" description="Helical" evidence="1">
    <location>
        <begin position="252"/>
        <end position="272"/>
    </location>
</feature>
<evidence type="ECO:0000313" key="2">
    <source>
        <dbReference type="EMBL" id="EPY37108.1"/>
    </source>
</evidence>
<feature type="transmembrane region" description="Helical" evidence="1">
    <location>
        <begin position="378"/>
        <end position="398"/>
    </location>
</feature>
<organism evidence="2 3">
    <name type="scientific">Strigomonas culicis</name>
    <dbReference type="NCBI Taxonomy" id="28005"/>
    <lineage>
        <taxon>Eukaryota</taxon>
        <taxon>Discoba</taxon>
        <taxon>Euglenozoa</taxon>
        <taxon>Kinetoplastea</taxon>
        <taxon>Metakinetoplastina</taxon>
        <taxon>Trypanosomatida</taxon>
        <taxon>Trypanosomatidae</taxon>
        <taxon>Strigomonadinae</taxon>
        <taxon>Strigomonas</taxon>
    </lineage>
</organism>
<name>S9V8K9_9TRYP</name>
<keyword evidence="1" id="KW-1133">Transmembrane helix</keyword>
<comment type="caution">
    <text evidence="2">The sequence shown here is derived from an EMBL/GenBank/DDBJ whole genome shotgun (WGS) entry which is preliminary data.</text>
</comment>
<feature type="transmembrane region" description="Helical" evidence="1">
    <location>
        <begin position="153"/>
        <end position="176"/>
    </location>
</feature>
<proteinExistence type="predicted"/>
<protein>
    <submittedName>
        <fullName evidence="2">Uncharacterized protein</fullName>
    </submittedName>
</protein>
<dbReference type="OrthoDB" id="276958at2759"/>
<feature type="transmembrane region" description="Helical" evidence="1">
    <location>
        <begin position="224"/>
        <end position="245"/>
    </location>
</feature>
<reference evidence="2 3" key="1">
    <citation type="journal article" date="2013" name="PLoS ONE">
        <title>Predicting the Proteins of Angomonas deanei, Strigomonas culicis and Their Respective Endosymbionts Reveals New Aspects of the Trypanosomatidae Family.</title>
        <authorList>
            <person name="Motta M.C."/>
            <person name="Martins A.C."/>
            <person name="de Souza S.S."/>
            <person name="Catta-Preta C.M."/>
            <person name="Silva R."/>
            <person name="Klein C.C."/>
            <person name="de Almeida L.G."/>
            <person name="de Lima Cunha O."/>
            <person name="Ciapina L.P."/>
            <person name="Brocchi M."/>
            <person name="Colabardini A.C."/>
            <person name="de Araujo Lima B."/>
            <person name="Machado C.R."/>
            <person name="de Almeida Soares C.M."/>
            <person name="Probst C.M."/>
            <person name="de Menezes C.B."/>
            <person name="Thompson C.E."/>
            <person name="Bartholomeu D.C."/>
            <person name="Gradia D.F."/>
            <person name="Pavoni D.P."/>
            <person name="Grisard E.C."/>
            <person name="Fantinatti-Garboggini F."/>
            <person name="Marchini F.K."/>
            <person name="Rodrigues-Luiz G.F."/>
            <person name="Wagner G."/>
            <person name="Goldman G.H."/>
            <person name="Fietto J.L."/>
            <person name="Elias M.C."/>
            <person name="Goldman M.H."/>
            <person name="Sagot M.F."/>
            <person name="Pereira M."/>
            <person name="Stoco P.H."/>
            <person name="de Mendonca-Neto R.P."/>
            <person name="Teixeira S.M."/>
            <person name="Maciel T.E."/>
            <person name="de Oliveira Mendes T.A."/>
            <person name="Urmenyi T.P."/>
            <person name="de Souza W."/>
            <person name="Schenkman S."/>
            <person name="de Vasconcelos A.T."/>
        </authorList>
    </citation>
    <scope>NUCLEOTIDE SEQUENCE [LARGE SCALE GENOMIC DNA]</scope>
</reference>
<feature type="transmembrane region" description="Helical" evidence="1">
    <location>
        <begin position="197"/>
        <end position="218"/>
    </location>
</feature>
<dbReference type="PANTHER" id="PTHR42253">
    <property type="entry name" value="TRANSMEMBRANE PROTEIN-RELATED"/>
    <property type="match status" value="1"/>
</dbReference>
<gene>
    <name evidence="2" type="ORF">STCU_00189</name>
</gene>
<keyword evidence="1" id="KW-0472">Membrane</keyword>
<dbReference type="Proteomes" id="UP000015354">
    <property type="component" value="Unassembled WGS sequence"/>
</dbReference>